<feature type="transmembrane region" description="Helical" evidence="1">
    <location>
        <begin position="282"/>
        <end position="300"/>
    </location>
</feature>
<feature type="transmembrane region" description="Helical" evidence="1">
    <location>
        <begin position="347"/>
        <end position="371"/>
    </location>
</feature>
<name>A0A200J6C8_9ENTE</name>
<dbReference type="PIRSF" id="PIRSF037259">
    <property type="entry name" value="EcsB_ABC"/>
    <property type="match status" value="1"/>
</dbReference>
<evidence type="ECO:0000313" key="4">
    <source>
        <dbReference type="Proteomes" id="UP000196151"/>
    </source>
</evidence>
<dbReference type="OrthoDB" id="2447941at2"/>
<evidence type="ECO:0000256" key="1">
    <source>
        <dbReference type="SAM" id="Phobius"/>
    </source>
</evidence>
<dbReference type="Pfam" id="PF05975">
    <property type="entry name" value="EcsB"/>
    <property type="match status" value="1"/>
</dbReference>
<dbReference type="AlphaFoldDB" id="A0A200J6C8"/>
<dbReference type="EMBL" id="CP147246">
    <property type="protein sequence ID" value="WYJ94061.1"/>
    <property type="molecule type" value="Genomic_DNA"/>
</dbReference>
<dbReference type="RefSeq" id="WP_087640650.1">
    <property type="nucleotide sequence ID" value="NZ_CP147246.1"/>
</dbReference>
<feature type="transmembrane region" description="Helical" evidence="1">
    <location>
        <begin position="96"/>
        <end position="116"/>
    </location>
</feature>
<keyword evidence="1" id="KW-1133">Transmembrane helix</keyword>
<dbReference type="EMBL" id="NIBQ01000002">
    <property type="protein sequence ID" value="OUZ32806.1"/>
    <property type="molecule type" value="Genomic_DNA"/>
</dbReference>
<reference evidence="3" key="2">
    <citation type="submission" date="2017-05" db="EMBL/GenBank/DDBJ databases">
        <authorList>
            <consortium name="The Broad Institute Genomics Platform"/>
            <consortium name="The Broad Institute Genomic Center for Infectious Diseases"/>
            <person name="Earl A."/>
            <person name="Manson A."/>
            <person name="Schwartman J."/>
            <person name="Gilmore M."/>
            <person name="Abouelleil A."/>
            <person name="Cao P."/>
            <person name="Chapman S."/>
            <person name="Cusick C."/>
            <person name="Shea T."/>
            <person name="Young S."/>
            <person name="Neafsey D."/>
            <person name="Nusbaum C."/>
            <person name="Birren B."/>
        </authorList>
    </citation>
    <scope>NUCLEOTIDE SEQUENCE</scope>
    <source>
        <strain evidence="3">9D6_DIV0238</strain>
    </source>
</reference>
<proteinExistence type="predicted"/>
<feature type="transmembrane region" description="Helical" evidence="1">
    <location>
        <begin position="55"/>
        <end position="75"/>
    </location>
</feature>
<organism evidence="2">
    <name type="scientific">Candidatus Enterococcus dunnyi</name>
    <dbReference type="NCBI Taxonomy" id="1834192"/>
    <lineage>
        <taxon>Bacteria</taxon>
        <taxon>Bacillati</taxon>
        <taxon>Bacillota</taxon>
        <taxon>Bacilli</taxon>
        <taxon>Lactobacillales</taxon>
        <taxon>Enterococcaceae</taxon>
        <taxon>Enterococcus</taxon>
    </lineage>
</organism>
<keyword evidence="1" id="KW-0812">Transmembrane</keyword>
<dbReference type="InterPro" id="IPR010288">
    <property type="entry name" value="EcsB_ABC"/>
</dbReference>
<sequence length="405" mass="47190">MSGFFGIRLARHLKKMMKYMRYVFNDHFILVCVFLLGGLGFYYSQVLKTLPVNFVWGRPIVLILWLSLLQIGRIATLAEEADKVFILPKEPEMNSYLNRAMRYSFWLPLVVLGLMSGMSMPLVVVSTGWAFSTFIYFFVMLGILKASHLRLQKYELYQISSSQYNQWSMLWLATCLLAIGLSLYIMPLVGILIALVQFLSFYYILGKKEQQVSLDWEKMIKLEKNRMHRIYQFIHLFTDVPEISSSVKRRKFLDPFLAKIKKTTQNTYIYLYARSFLRGSEYSGLFIRLVLVCGVILFFLKEFWISMGVSVLFIYLIGFQLIPIYTQFDYMVMTQLYPVPNEQKKQAVSRLVSLLLFAAAVLFSLFVLIALPDVKEGLMIIAALVVEVVLFAKFYVPYRLKKMEV</sequence>
<protein>
    <submittedName>
        <fullName evidence="3">ABC-2 type transport system permease</fullName>
    </submittedName>
</protein>
<evidence type="ECO:0000313" key="2">
    <source>
        <dbReference type="EMBL" id="OUZ32806.1"/>
    </source>
</evidence>
<feature type="transmembrane region" description="Helical" evidence="1">
    <location>
        <begin position="21"/>
        <end position="43"/>
    </location>
</feature>
<feature type="transmembrane region" description="Helical" evidence="1">
    <location>
        <begin position="164"/>
        <end position="182"/>
    </location>
</feature>
<feature type="transmembrane region" description="Helical" evidence="1">
    <location>
        <begin position="122"/>
        <end position="144"/>
    </location>
</feature>
<feature type="transmembrane region" description="Helical" evidence="1">
    <location>
        <begin position="377"/>
        <end position="396"/>
    </location>
</feature>
<dbReference type="Proteomes" id="UP000196151">
    <property type="component" value="Chromosome"/>
</dbReference>
<reference evidence="3" key="3">
    <citation type="submission" date="2024-03" db="EMBL/GenBank/DDBJ databases">
        <title>The Genome Sequence of Enterococcus sp. DIV0238c.</title>
        <authorList>
            <consortium name="The Broad Institute Genomics Platform"/>
            <consortium name="The Broad Institute Microbial Omics Core"/>
            <consortium name="The Broad Institute Genomic Center for Infectious Diseases"/>
            <person name="Earl A."/>
            <person name="Manson A."/>
            <person name="Gilmore M."/>
            <person name="Schwartman J."/>
            <person name="Shea T."/>
            <person name="Abouelleil A."/>
            <person name="Cao P."/>
            <person name="Chapman S."/>
            <person name="Cusick C."/>
            <person name="Young S."/>
            <person name="Neafsey D."/>
            <person name="Nusbaum C."/>
            <person name="Birren B."/>
        </authorList>
    </citation>
    <scope>NUCLEOTIDE SEQUENCE</scope>
    <source>
        <strain evidence="3">9D6_DIV0238</strain>
    </source>
</reference>
<dbReference type="GO" id="GO:0016020">
    <property type="term" value="C:membrane"/>
    <property type="evidence" value="ECO:0007669"/>
    <property type="project" value="InterPro"/>
</dbReference>
<gene>
    <name evidence="2" type="ORF">A5889_001515</name>
    <name evidence="3" type="ORF">A5889_001563</name>
</gene>
<keyword evidence="4" id="KW-1185">Reference proteome</keyword>
<feature type="transmembrane region" description="Helical" evidence="1">
    <location>
        <begin position="306"/>
        <end position="326"/>
    </location>
</feature>
<reference evidence="2" key="1">
    <citation type="submission" date="2017-05" db="EMBL/GenBank/DDBJ databases">
        <title>The Genome Sequence of Enterococcus sp. 9D6_DIV0238.</title>
        <authorList>
            <consortium name="The Broad Institute Genomics Platform"/>
            <consortium name="The Broad Institute Genomic Center for Infectious Diseases"/>
            <person name="Earl A."/>
            <person name="Manson A."/>
            <person name="Schwartman J."/>
            <person name="Gilmore M."/>
            <person name="Abouelleil A."/>
            <person name="Cao P."/>
            <person name="Chapman S."/>
            <person name="Cusick C."/>
            <person name="Shea T."/>
            <person name="Young S."/>
            <person name="Neafsey D."/>
            <person name="Nusbaum C."/>
            <person name="Birren B."/>
        </authorList>
    </citation>
    <scope>NUCLEOTIDE SEQUENCE [LARGE SCALE GENOMIC DNA]</scope>
    <source>
        <strain evidence="2">9D6_DIV0238</strain>
    </source>
</reference>
<evidence type="ECO:0000313" key="3">
    <source>
        <dbReference type="EMBL" id="WYJ94061.1"/>
    </source>
</evidence>
<feature type="transmembrane region" description="Helical" evidence="1">
    <location>
        <begin position="188"/>
        <end position="205"/>
    </location>
</feature>
<accession>A0A200J6C8</accession>
<keyword evidence="1" id="KW-0472">Membrane</keyword>